<evidence type="ECO:0000256" key="1">
    <source>
        <dbReference type="SAM" id="MobiDB-lite"/>
    </source>
</evidence>
<evidence type="ECO:0000313" key="3">
    <source>
        <dbReference type="Proteomes" id="UP001304340"/>
    </source>
</evidence>
<dbReference type="AlphaFoldDB" id="A0AAF0ZC44"/>
<dbReference type="KEGG" id="sbil:SANBI_001649"/>
<proteinExistence type="predicted"/>
<accession>A0AAF0ZC44</accession>
<dbReference type="InterPro" id="IPR047900">
    <property type="entry name" value="Choice_anch_G"/>
</dbReference>
<dbReference type="EMBL" id="CP138359">
    <property type="protein sequence ID" value="WPF83938.1"/>
    <property type="molecule type" value="Genomic_DNA"/>
</dbReference>
<dbReference type="RefSeq" id="WP_319160690.1">
    <property type="nucleotide sequence ID" value="NZ_CP138359.1"/>
</dbReference>
<protein>
    <submittedName>
        <fullName evidence="2">Choice-of-anchor G family protein</fullName>
    </submittedName>
</protein>
<dbReference type="NCBIfam" id="NF033766">
    <property type="entry name" value="choice_anch_G"/>
    <property type="match status" value="1"/>
</dbReference>
<evidence type="ECO:0000313" key="2">
    <source>
        <dbReference type="EMBL" id="WPF83938.1"/>
    </source>
</evidence>
<feature type="region of interest" description="Disordered" evidence="1">
    <location>
        <begin position="102"/>
        <end position="121"/>
    </location>
</feature>
<dbReference type="Proteomes" id="UP001304340">
    <property type="component" value="Chromosome"/>
</dbReference>
<sequence length="608" mass="60491">MTSRRRLEPLSPGALGRVRWDAVLVCLLAGVLVVGGALRAVPTLASWTDQEWTHGTVGTSQIRCGTDTNFRAQAQSKALGGSFLGTDLEGLAAARGMSLARTPTTAAVPTPSTATDLAPNDGDPTLDTYGNPLAVTGLTGITGLSVSGLGTGLPTGSPGALNQVAQVTTKGRAAAASGLVDATGAVLVGASTPANQLPQPAVLDLSSVFSGITNVTATRMSVGATGSSASLDFCSSLLDDLWGPGTVTGITRSYGVAGLGLQIDSPTVAALVTDVNATVTSLGTAVSALGGTNGQVAVAITNGVQNASNSVVTGLTATRTSSTVTVTTPDFTTALGALRTTPLTDGKVTVDLVNGRVTVNLATLLGSDAAGLNGLAPNTSLQLSSAAVASIATRVDALVQTWSNQVSAALLSAVRAVTVTSDVTVASRTAGLLDVTSTRSQHVGTIGAYLDRSAVFAPVVTETGLAAVLNPILGALLPGLTVNSYAVRMRAALPAALLTAMSSALTAQPVGQVTTLGTTLTTRRGTLVTAVQAVANRMPGALAIAVNVQPDVAGAPPGTVPVPGALPYTSPTYSVTALRVGVVSATAPTGFAYLSWARSTVGPVVQVR</sequence>
<feature type="compositionally biased region" description="Low complexity" evidence="1">
    <location>
        <begin position="102"/>
        <end position="115"/>
    </location>
</feature>
<keyword evidence="3" id="KW-1185">Reference proteome</keyword>
<gene>
    <name evidence="2" type="ORF">SANBI_001649</name>
</gene>
<name>A0AAF0ZC44_9MICO</name>
<organism evidence="2 3">
    <name type="scientific">Sanguibacter biliveldensis</name>
    <dbReference type="NCBI Taxonomy" id="3030830"/>
    <lineage>
        <taxon>Bacteria</taxon>
        <taxon>Bacillati</taxon>
        <taxon>Actinomycetota</taxon>
        <taxon>Actinomycetes</taxon>
        <taxon>Micrococcales</taxon>
        <taxon>Sanguibacteraceae</taxon>
        <taxon>Sanguibacter</taxon>
    </lineage>
</organism>
<reference evidence="3" key="1">
    <citation type="submission" date="2023-11" db="EMBL/GenBank/DDBJ databases">
        <authorList>
            <person name="Helweg L.P."/>
            <person name="Kiel A."/>
            <person name="Hitz F."/>
            <person name="Ruckert-Reed C."/>
            <person name="Busche T."/>
            <person name="Kaltschmidt B."/>
            <person name="Kaltschmidt C."/>
        </authorList>
    </citation>
    <scope>NUCLEOTIDE SEQUENCE [LARGE SCALE GENOMIC DNA]</scope>
    <source>
        <strain evidence="3">4.1</strain>
    </source>
</reference>